<protein>
    <submittedName>
        <fullName evidence="2">Uncharacterized protein</fullName>
    </submittedName>
</protein>
<dbReference type="OrthoDB" id="10452112at2759"/>
<proteinExistence type="predicted"/>
<comment type="caution">
    <text evidence="2">The sequence shown here is derived from an EMBL/GenBank/DDBJ whole genome shotgun (WGS) entry which is preliminary data.</text>
</comment>
<accession>A0A9W7CEN8</accession>
<keyword evidence="3" id="KW-1185">Reference proteome</keyword>
<feature type="region of interest" description="Disordered" evidence="1">
    <location>
        <begin position="64"/>
        <end position="114"/>
    </location>
</feature>
<feature type="compositionally biased region" description="Low complexity" evidence="1">
    <location>
        <begin position="69"/>
        <end position="95"/>
    </location>
</feature>
<dbReference type="Proteomes" id="UP001165122">
    <property type="component" value="Unassembled WGS sequence"/>
</dbReference>
<dbReference type="EMBL" id="BRXW01000077">
    <property type="protein sequence ID" value="GMI04746.1"/>
    <property type="molecule type" value="Genomic_DNA"/>
</dbReference>
<organism evidence="2 3">
    <name type="scientific">Triparma laevis f. longispina</name>
    <dbReference type="NCBI Taxonomy" id="1714387"/>
    <lineage>
        <taxon>Eukaryota</taxon>
        <taxon>Sar</taxon>
        <taxon>Stramenopiles</taxon>
        <taxon>Ochrophyta</taxon>
        <taxon>Bolidophyceae</taxon>
        <taxon>Parmales</taxon>
        <taxon>Triparmaceae</taxon>
        <taxon>Triparma</taxon>
    </lineage>
</organism>
<evidence type="ECO:0000256" key="1">
    <source>
        <dbReference type="SAM" id="MobiDB-lite"/>
    </source>
</evidence>
<evidence type="ECO:0000313" key="3">
    <source>
        <dbReference type="Proteomes" id="UP001165122"/>
    </source>
</evidence>
<gene>
    <name evidence="2" type="ORF">TrLO_g13946</name>
</gene>
<reference evidence="3" key="1">
    <citation type="journal article" date="2023" name="Commun. Biol.">
        <title>Genome analysis of Parmales, the sister group of diatoms, reveals the evolutionary specialization of diatoms from phago-mixotrophs to photoautotrophs.</title>
        <authorList>
            <person name="Ban H."/>
            <person name="Sato S."/>
            <person name="Yoshikawa S."/>
            <person name="Yamada K."/>
            <person name="Nakamura Y."/>
            <person name="Ichinomiya M."/>
            <person name="Sato N."/>
            <person name="Blanc-Mathieu R."/>
            <person name="Endo H."/>
            <person name="Kuwata A."/>
            <person name="Ogata H."/>
        </authorList>
    </citation>
    <scope>NUCLEOTIDE SEQUENCE [LARGE SCALE GENOMIC DNA]</scope>
    <source>
        <strain evidence="3">NIES 3700</strain>
    </source>
</reference>
<sequence length="148" mass="16637">MDFPFSETSQFYLPHPNSDLQAVSLVIKIPDSCLDWFNTSPSDPEESSKYSTIVKIVNEVIIPRHELSNRPSSSTSPPTTTCNSNPSSNKKNQPPNIVPTSDFESERDPNNNDMLLEYSTNKMKTYGLVNGLEVLLEVMILVQREISE</sequence>
<dbReference type="AlphaFoldDB" id="A0A9W7CEN8"/>
<name>A0A9W7CEN8_9STRA</name>
<evidence type="ECO:0000313" key="2">
    <source>
        <dbReference type="EMBL" id="GMI04746.1"/>
    </source>
</evidence>